<comment type="caution">
    <text evidence="2">The sequence shown here is derived from an EMBL/GenBank/DDBJ whole genome shotgun (WGS) entry which is preliminary data.</text>
</comment>
<name>A0A917Y1M0_9ACTN</name>
<sequence>MRHLERYLVSRRETCSEKTARKNLQELLLLVKELPGQDRLHGALADYLGQHGHGADARSSGRPGYSDRELSAIVTAARSDVVAIRDRVAAGERPLERFLTDSAGLPEAEREQGARLEVMARTGRVQVDYRRLSAGEYPAVCYATARQLFMVDEDLTPLMIYAAVLSGRNLEKLKELPAEHRLLEGRAVAVTLTKRRRGKANSRTSVHWSVDDDPGRQLRTTGGFYPLLHRMMARSRALSSRHRCGQSGRQRPRGRQKRVDQRAHRPVRHRTGPAATGSASGRPATAWSATTRHSFICGSPRSGQRSKPARPRRSAVTCPPRG</sequence>
<evidence type="ECO:0000256" key="1">
    <source>
        <dbReference type="SAM" id="MobiDB-lite"/>
    </source>
</evidence>
<feature type="compositionally biased region" description="Basic residues" evidence="1">
    <location>
        <begin position="239"/>
        <end position="256"/>
    </location>
</feature>
<evidence type="ECO:0000313" key="2">
    <source>
        <dbReference type="EMBL" id="GGN63846.1"/>
    </source>
</evidence>
<dbReference type="RefSeq" id="WP_189186713.1">
    <property type="nucleotide sequence ID" value="NZ_BMMM01000005.1"/>
</dbReference>
<organism evidence="2 3">
    <name type="scientific">Streptomyces albiflavescens</name>
    <dbReference type="NCBI Taxonomy" id="1623582"/>
    <lineage>
        <taxon>Bacteria</taxon>
        <taxon>Bacillati</taxon>
        <taxon>Actinomycetota</taxon>
        <taxon>Actinomycetes</taxon>
        <taxon>Kitasatosporales</taxon>
        <taxon>Streptomycetaceae</taxon>
        <taxon>Streptomyces</taxon>
    </lineage>
</organism>
<accession>A0A917Y1M0</accession>
<feature type="region of interest" description="Disordered" evidence="1">
    <location>
        <begin position="236"/>
        <end position="322"/>
    </location>
</feature>
<reference evidence="2 3" key="1">
    <citation type="journal article" date="2014" name="Int. J. Syst. Evol. Microbiol.">
        <title>Complete genome sequence of Corynebacterium casei LMG S-19264T (=DSM 44701T), isolated from a smear-ripened cheese.</title>
        <authorList>
            <consortium name="US DOE Joint Genome Institute (JGI-PGF)"/>
            <person name="Walter F."/>
            <person name="Albersmeier A."/>
            <person name="Kalinowski J."/>
            <person name="Ruckert C."/>
        </authorList>
    </citation>
    <scope>NUCLEOTIDE SEQUENCE [LARGE SCALE GENOMIC DNA]</scope>
    <source>
        <strain evidence="2 3">CGMCC 4.7111</strain>
    </source>
</reference>
<dbReference type="AlphaFoldDB" id="A0A917Y1M0"/>
<dbReference type="Proteomes" id="UP000600365">
    <property type="component" value="Unassembled WGS sequence"/>
</dbReference>
<evidence type="ECO:0000313" key="3">
    <source>
        <dbReference type="Proteomes" id="UP000600365"/>
    </source>
</evidence>
<proteinExistence type="predicted"/>
<protein>
    <submittedName>
        <fullName evidence="2">Uncharacterized protein</fullName>
    </submittedName>
</protein>
<gene>
    <name evidence="2" type="ORF">GCM10011579_032610</name>
</gene>
<dbReference type="EMBL" id="BMMM01000005">
    <property type="protein sequence ID" value="GGN63846.1"/>
    <property type="molecule type" value="Genomic_DNA"/>
</dbReference>
<keyword evidence="3" id="KW-1185">Reference proteome</keyword>